<feature type="coiled-coil region" evidence="2">
    <location>
        <begin position="532"/>
        <end position="648"/>
    </location>
</feature>
<dbReference type="AlphaFoldDB" id="A0A433SU22"/>
<feature type="compositionally biased region" description="Polar residues" evidence="3">
    <location>
        <begin position="374"/>
        <end position="390"/>
    </location>
</feature>
<feature type="region of interest" description="Disordered" evidence="3">
    <location>
        <begin position="305"/>
        <end position="413"/>
    </location>
</feature>
<protein>
    <recommendedName>
        <fullName evidence="4">Ras-GAP domain-containing protein</fullName>
    </recommendedName>
</protein>
<accession>A0A433SU22</accession>
<feature type="compositionally biased region" description="Low complexity" evidence="3">
    <location>
        <begin position="437"/>
        <end position="456"/>
    </location>
</feature>
<feature type="compositionally biased region" description="Low complexity" evidence="3">
    <location>
        <begin position="504"/>
        <end position="518"/>
    </location>
</feature>
<feature type="region of interest" description="Disordered" evidence="3">
    <location>
        <begin position="433"/>
        <end position="456"/>
    </location>
</feature>
<feature type="compositionally biased region" description="Low complexity" evidence="3">
    <location>
        <begin position="344"/>
        <end position="367"/>
    </location>
</feature>
<dbReference type="InterPro" id="IPR021887">
    <property type="entry name" value="DAB2P_C"/>
</dbReference>
<proteinExistence type="predicted"/>
<keyword evidence="1" id="KW-0343">GTPase activation</keyword>
<dbReference type="PANTHER" id="PTHR10194">
    <property type="entry name" value="RAS GTPASE-ACTIVATING PROTEINS"/>
    <property type="match status" value="1"/>
</dbReference>
<name>A0A433SU22_ELYCH</name>
<dbReference type="Gene3D" id="1.10.506.10">
    <property type="entry name" value="GTPase Activation - p120gap, domain 1"/>
    <property type="match status" value="1"/>
</dbReference>
<dbReference type="InterPro" id="IPR001936">
    <property type="entry name" value="RasGAP_dom"/>
</dbReference>
<dbReference type="EMBL" id="RQTK01001020">
    <property type="protein sequence ID" value="RUS72774.1"/>
    <property type="molecule type" value="Genomic_DNA"/>
</dbReference>
<evidence type="ECO:0000313" key="5">
    <source>
        <dbReference type="EMBL" id="RUS72774.1"/>
    </source>
</evidence>
<evidence type="ECO:0000313" key="6">
    <source>
        <dbReference type="Proteomes" id="UP000271974"/>
    </source>
</evidence>
<dbReference type="PROSITE" id="PS50018">
    <property type="entry name" value="RAS_GTPASE_ACTIV_2"/>
    <property type="match status" value="1"/>
</dbReference>
<feature type="non-terminal residue" evidence="5">
    <location>
        <position position="1"/>
    </location>
</feature>
<comment type="caution">
    <text evidence="5">The sequence shown here is derived from an EMBL/GenBank/DDBJ whole genome shotgun (WGS) entry which is preliminary data.</text>
</comment>
<dbReference type="PANTHER" id="PTHR10194:SF60">
    <property type="entry name" value="RAS GTPASE-ACTIVATING PROTEIN RASKOL"/>
    <property type="match status" value="1"/>
</dbReference>
<dbReference type="Pfam" id="PF00616">
    <property type="entry name" value="RasGAP"/>
    <property type="match status" value="1"/>
</dbReference>
<evidence type="ECO:0000256" key="1">
    <source>
        <dbReference type="ARBA" id="ARBA00022468"/>
    </source>
</evidence>
<feature type="region of interest" description="Disordered" evidence="3">
    <location>
        <begin position="480"/>
        <end position="525"/>
    </location>
</feature>
<reference evidence="5 6" key="1">
    <citation type="submission" date="2019-01" db="EMBL/GenBank/DDBJ databases">
        <title>A draft genome assembly of the solar-powered sea slug Elysia chlorotica.</title>
        <authorList>
            <person name="Cai H."/>
            <person name="Li Q."/>
            <person name="Fang X."/>
            <person name="Li J."/>
            <person name="Curtis N.E."/>
            <person name="Altenburger A."/>
            <person name="Shibata T."/>
            <person name="Feng M."/>
            <person name="Maeda T."/>
            <person name="Schwartz J.A."/>
            <person name="Shigenobu S."/>
            <person name="Lundholm N."/>
            <person name="Nishiyama T."/>
            <person name="Yang H."/>
            <person name="Hasebe M."/>
            <person name="Li S."/>
            <person name="Pierce S.K."/>
            <person name="Wang J."/>
        </authorList>
    </citation>
    <scope>NUCLEOTIDE SEQUENCE [LARGE SCALE GENOMIC DNA]</scope>
    <source>
        <strain evidence="5">EC2010</strain>
        <tissue evidence="5">Whole organism of an adult</tissue>
    </source>
</reference>
<feature type="compositionally biased region" description="Polar residues" evidence="3">
    <location>
        <begin position="480"/>
        <end position="494"/>
    </location>
</feature>
<dbReference type="OrthoDB" id="5572587at2759"/>
<dbReference type="STRING" id="188477.A0A433SU22"/>
<sequence length="684" mass="73186">NSFCYFRNELREVFASLRSHCEARGKTDYSDNLISGCIFLRFLCPAILYPSLFNLTQEYPNERASRNLTLIAKTTQTLANFTQFGGKEEFMTFMNSFIEREAPNMKGFLHRISGGDVGNQFLEFDGCIDLGKELSVLHCLLVECKGKYPEVGFGSPSVASLVSKLNNATATLTRTEERFGGKNASSSSGQNSRNISLNAVPPAPQNQRTGPAGRVGRRRSSQEEGRGCGDGDVTVKESWSHIPGDSSSRSAASSDGPYHPHGDYIDLIPFMDDMAGQATLEGNTSGSQVWDANTITTTGSAAATTLGSLPRNHHHQQQQQGKGRQHALPHSDSSGSLTGRSAAGKNSNSNEQQQNHTNNNNSNSGSGSMDGGTSLPSSQALDNEVTSAGPQSRLLPGGNDGTGTVGSTNSIPHPPSFLTSKYAVVHPNTAHAAPTPSSIISSGGLTISSSSTSSSLSKQVGSLTLDLDLLKRASTDSILSSVSGGQAVSPTGSNPLGIPREDSSQSICSSTGSTGSGSNRRLSPQSTVHMGISSYEQEVHVLRQQLLEAQGRLQSAEVKLLDHELETHRLMEEWRSRLAESQEQMRRQQQEKDGQMVNFMQRLQSIEEDLKREQAEMASAVEHKQQVIEAQEQRIRRLDQNNARLLQALAEGGGGGGVAAASVLVDAAAVNGRQEVTGFKTSSC</sequence>
<evidence type="ECO:0000256" key="2">
    <source>
        <dbReference type="SAM" id="Coils"/>
    </source>
</evidence>
<evidence type="ECO:0000256" key="3">
    <source>
        <dbReference type="SAM" id="MobiDB-lite"/>
    </source>
</evidence>
<evidence type="ECO:0000259" key="4">
    <source>
        <dbReference type="PROSITE" id="PS50018"/>
    </source>
</evidence>
<dbReference type="Pfam" id="PF12004">
    <property type="entry name" value="DAB2P_C"/>
    <property type="match status" value="1"/>
</dbReference>
<dbReference type="InterPro" id="IPR008936">
    <property type="entry name" value="Rho_GTPase_activation_prot"/>
</dbReference>
<dbReference type="InterPro" id="IPR039360">
    <property type="entry name" value="Ras_GTPase"/>
</dbReference>
<gene>
    <name evidence="5" type="ORF">EGW08_019460</name>
</gene>
<feature type="compositionally biased region" description="Basic and acidic residues" evidence="3">
    <location>
        <begin position="220"/>
        <end position="239"/>
    </location>
</feature>
<dbReference type="SUPFAM" id="SSF48350">
    <property type="entry name" value="GTPase activation domain, GAP"/>
    <property type="match status" value="1"/>
</dbReference>
<keyword evidence="6" id="KW-1185">Reference proteome</keyword>
<dbReference type="GO" id="GO:0005096">
    <property type="term" value="F:GTPase activator activity"/>
    <property type="evidence" value="ECO:0007669"/>
    <property type="project" value="UniProtKB-KW"/>
</dbReference>
<keyword evidence="2" id="KW-0175">Coiled coil</keyword>
<organism evidence="5 6">
    <name type="scientific">Elysia chlorotica</name>
    <name type="common">Eastern emerald elysia</name>
    <name type="synonym">Sea slug</name>
    <dbReference type="NCBI Taxonomy" id="188477"/>
    <lineage>
        <taxon>Eukaryota</taxon>
        <taxon>Metazoa</taxon>
        <taxon>Spiralia</taxon>
        <taxon>Lophotrochozoa</taxon>
        <taxon>Mollusca</taxon>
        <taxon>Gastropoda</taxon>
        <taxon>Heterobranchia</taxon>
        <taxon>Euthyneura</taxon>
        <taxon>Panpulmonata</taxon>
        <taxon>Sacoglossa</taxon>
        <taxon>Placobranchoidea</taxon>
        <taxon>Plakobranchidae</taxon>
        <taxon>Elysia</taxon>
    </lineage>
</organism>
<feature type="domain" description="Ras-GAP" evidence="4">
    <location>
        <begin position="1"/>
        <end position="80"/>
    </location>
</feature>
<dbReference type="Proteomes" id="UP000271974">
    <property type="component" value="Unassembled WGS sequence"/>
</dbReference>
<feature type="compositionally biased region" description="Low complexity" evidence="3">
    <location>
        <begin position="181"/>
        <end position="196"/>
    </location>
</feature>
<feature type="region of interest" description="Disordered" evidence="3">
    <location>
        <begin position="173"/>
        <end position="260"/>
    </location>
</feature>